<keyword evidence="2" id="KW-0378">Hydrolase</keyword>
<protein>
    <submittedName>
        <fullName evidence="2">Alpha/beta fold hydrolase</fullName>
    </submittedName>
</protein>
<keyword evidence="3" id="KW-1185">Reference proteome</keyword>
<dbReference type="InterPro" id="IPR029058">
    <property type="entry name" value="AB_hydrolase_fold"/>
</dbReference>
<organism evidence="2 3">
    <name type="scientific">Kribbella deserti</name>
    <dbReference type="NCBI Taxonomy" id="1926257"/>
    <lineage>
        <taxon>Bacteria</taxon>
        <taxon>Bacillati</taxon>
        <taxon>Actinomycetota</taxon>
        <taxon>Actinomycetes</taxon>
        <taxon>Propionibacteriales</taxon>
        <taxon>Kribbellaceae</taxon>
        <taxon>Kribbella</taxon>
    </lineage>
</organism>
<feature type="domain" description="AB hydrolase-1" evidence="1">
    <location>
        <begin position="51"/>
        <end position="129"/>
    </location>
</feature>
<sequence>MIAELHDGAELGFEIHGTGPNLLLPVNPAPAEEGPTAEQARAWGADPSLGYSLVQALAQHFRVIAFDYEGHVQAQPKADSLTADNLVADFLAVADAAGAESFAYYGYSWLGATGLQLAIRTDRLTALVMGGFPPIDGPYDAMLVVTRATHAEAVEADTPVEPADVVPGDWDSAAVVLNDAQTGQFVTLYESLQGFDDRAVQDRIACPRLCVVGGNDNIDYGPRWNNAHVAIAEPVLANRQELERLGWQVEILADLDHMQAMQANTVLPAITAWLLAALPTG</sequence>
<proteinExistence type="predicted"/>
<dbReference type="RefSeq" id="WP_380053038.1">
    <property type="nucleotide sequence ID" value="NZ_JBHLTC010000036.1"/>
</dbReference>
<dbReference type="Pfam" id="PF00561">
    <property type="entry name" value="Abhydrolase_1"/>
    <property type="match status" value="1"/>
</dbReference>
<evidence type="ECO:0000313" key="2">
    <source>
        <dbReference type="EMBL" id="MFC0627835.1"/>
    </source>
</evidence>
<dbReference type="Proteomes" id="UP001589890">
    <property type="component" value="Unassembled WGS sequence"/>
</dbReference>
<name>A0ABV6QTJ2_9ACTN</name>
<dbReference type="GO" id="GO:0016787">
    <property type="term" value="F:hydrolase activity"/>
    <property type="evidence" value="ECO:0007669"/>
    <property type="project" value="UniProtKB-KW"/>
</dbReference>
<dbReference type="Gene3D" id="3.40.50.1820">
    <property type="entry name" value="alpha/beta hydrolase"/>
    <property type="match status" value="1"/>
</dbReference>
<reference evidence="2 3" key="1">
    <citation type="submission" date="2024-09" db="EMBL/GenBank/DDBJ databases">
        <authorList>
            <person name="Sun Q."/>
            <person name="Mori K."/>
        </authorList>
    </citation>
    <scope>NUCLEOTIDE SEQUENCE [LARGE SCALE GENOMIC DNA]</scope>
    <source>
        <strain evidence="2 3">CGMCC 1.15906</strain>
    </source>
</reference>
<dbReference type="SUPFAM" id="SSF53474">
    <property type="entry name" value="alpha/beta-Hydrolases"/>
    <property type="match status" value="1"/>
</dbReference>
<gene>
    <name evidence="2" type="ORF">ACFFGN_27420</name>
</gene>
<dbReference type="InterPro" id="IPR000073">
    <property type="entry name" value="AB_hydrolase_1"/>
</dbReference>
<evidence type="ECO:0000313" key="3">
    <source>
        <dbReference type="Proteomes" id="UP001589890"/>
    </source>
</evidence>
<comment type="caution">
    <text evidence="2">The sequence shown here is derived from an EMBL/GenBank/DDBJ whole genome shotgun (WGS) entry which is preliminary data.</text>
</comment>
<dbReference type="EMBL" id="JBHLTC010000036">
    <property type="protein sequence ID" value="MFC0627835.1"/>
    <property type="molecule type" value="Genomic_DNA"/>
</dbReference>
<evidence type="ECO:0000259" key="1">
    <source>
        <dbReference type="Pfam" id="PF00561"/>
    </source>
</evidence>
<accession>A0ABV6QTJ2</accession>